<evidence type="ECO:0000313" key="1">
    <source>
        <dbReference type="EMBL" id="AWF95587.1"/>
    </source>
</evidence>
<evidence type="ECO:0000313" key="2">
    <source>
        <dbReference type="Proteomes" id="UP000244870"/>
    </source>
</evidence>
<dbReference type="RefSeq" id="WP_240459085.1">
    <property type="nucleotide sequence ID" value="NZ_CP020928.1"/>
</dbReference>
<organism evidence="1 2">
    <name type="scientific">Weissella cibaria</name>
    <dbReference type="NCBI Taxonomy" id="137591"/>
    <lineage>
        <taxon>Bacteria</taxon>
        <taxon>Bacillati</taxon>
        <taxon>Bacillota</taxon>
        <taxon>Bacilli</taxon>
        <taxon>Lactobacillales</taxon>
        <taxon>Lactobacillaceae</taxon>
        <taxon>Weissella</taxon>
    </lineage>
</organism>
<sequence length="78" mass="8648">MHKAGEEKYLTDAHLDEAIEEEWAFIYPVAEGVATREEVETATLKGLQLLNGLASRKTEVRAKALAYELAKALSDDDI</sequence>
<dbReference type="AlphaFoldDB" id="A0A2S1KRE2"/>
<protein>
    <submittedName>
        <fullName evidence="1">Uncharacterized protein</fullName>
    </submittedName>
</protein>
<dbReference type="EMBL" id="CP020928">
    <property type="protein sequence ID" value="AWF95587.1"/>
    <property type="molecule type" value="Genomic_DNA"/>
</dbReference>
<accession>A0A2S1KRE2</accession>
<reference evidence="1 2" key="1">
    <citation type="submission" date="2017-04" db="EMBL/GenBank/DDBJ databases">
        <title>Weissella cibaria strain m2 complete genome.</title>
        <authorList>
            <person name="Pan Q."/>
            <person name="Tan M."/>
            <person name="Yao F."/>
            <person name="Su S."/>
        </authorList>
    </citation>
    <scope>NUCLEOTIDE SEQUENCE [LARGE SCALE GENOMIC DNA]</scope>
    <source>
        <strain evidence="1 2">M2</strain>
    </source>
</reference>
<proteinExistence type="predicted"/>
<gene>
    <name evidence="1" type="ORF">B6254_1181</name>
</gene>
<name>A0A2S1KRE2_9LACO</name>
<dbReference type="Proteomes" id="UP000244870">
    <property type="component" value="Chromosome"/>
</dbReference>